<evidence type="ECO:0000256" key="1">
    <source>
        <dbReference type="ARBA" id="ARBA00022527"/>
    </source>
</evidence>
<keyword evidence="1" id="KW-0723">Serine/threonine-protein kinase</keyword>
<reference evidence="3" key="1">
    <citation type="submission" date="2018-06" db="EMBL/GenBank/DDBJ databases">
        <authorList>
            <person name="Zhirakovskaya E."/>
        </authorList>
    </citation>
    <scope>NUCLEOTIDE SEQUENCE</scope>
</reference>
<dbReference type="SUPFAM" id="SSF55874">
    <property type="entry name" value="ATPase domain of HSP90 chaperone/DNA topoisomerase II/histidine kinase"/>
    <property type="match status" value="1"/>
</dbReference>
<accession>A0A3B1AHS9</accession>
<dbReference type="PANTHER" id="PTHR35526">
    <property type="entry name" value="ANTI-SIGMA-F FACTOR RSBW-RELATED"/>
    <property type="match status" value="1"/>
</dbReference>
<dbReference type="EMBL" id="UOFT01000075">
    <property type="protein sequence ID" value="VAW99007.1"/>
    <property type="molecule type" value="Genomic_DNA"/>
</dbReference>
<keyword evidence="1" id="KW-0418">Kinase</keyword>
<dbReference type="Pfam" id="PF13581">
    <property type="entry name" value="HATPase_c_2"/>
    <property type="match status" value="1"/>
</dbReference>
<gene>
    <name evidence="3" type="ORF">MNBD_GAMMA23-2352</name>
</gene>
<dbReference type="Gene3D" id="3.30.565.10">
    <property type="entry name" value="Histidine kinase-like ATPase, C-terminal domain"/>
    <property type="match status" value="1"/>
</dbReference>
<dbReference type="CDD" id="cd16936">
    <property type="entry name" value="HATPase_RsbW-like"/>
    <property type="match status" value="1"/>
</dbReference>
<dbReference type="InterPro" id="IPR036890">
    <property type="entry name" value="HATPase_C_sf"/>
</dbReference>
<dbReference type="InterPro" id="IPR003594">
    <property type="entry name" value="HATPase_dom"/>
</dbReference>
<name>A0A3B1AHS9_9ZZZZ</name>
<keyword evidence="1" id="KW-0808">Transferase</keyword>
<organism evidence="3">
    <name type="scientific">hydrothermal vent metagenome</name>
    <dbReference type="NCBI Taxonomy" id="652676"/>
    <lineage>
        <taxon>unclassified sequences</taxon>
        <taxon>metagenomes</taxon>
        <taxon>ecological metagenomes</taxon>
    </lineage>
</organism>
<dbReference type="GO" id="GO:0004674">
    <property type="term" value="F:protein serine/threonine kinase activity"/>
    <property type="evidence" value="ECO:0007669"/>
    <property type="project" value="UniProtKB-KW"/>
</dbReference>
<proteinExistence type="predicted"/>
<feature type="domain" description="Histidine kinase/HSP90-like ATPase" evidence="2">
    <location>
        <begin position="7"/>
        <end position="121"/>
    </location>
</feature>
<protein>
    <recommendedName>
        <fullName evidence="2">Histidine kinase/HSP90-like ATPase domain-containing protein</fullName>
    </recommendedName>
</protein>
<feature type="non-terminal residue" evidence="3">
    <location>
        <position position="126"/>
    </location>
</feature>
<dbReference type="AlphaFoldDB" id="A0A3B1AHS9"/>
<dbReference type="InterPro" id="IPR050267">
    <property type="entry name" value="Anti-sigma-factor_SerPK"/>
</dbReference>
<dbReference type="PANTHER" id="PTHR35526:SF3">
    <property type="entry name" value="ANTI-SIGMA-F FACTOR RSBW"/>
    <property type="match status" value="1"/>
</dbReference>
<sequence>MISQLEFEANAINLQVIRNNLRQIFSQQGVPKTTADEMVIALNEACMNIIQHAYFGASSGAGDGKILITVEKNNEKWRFELIDFAPAVDINTIKAKDLAEVRPGGLGLNFIQQIMDSVVFENLNED</sequence>
<evidence type="ECO:0000313" key="3">
    <source>
        <dbReference type="EMBL" id="VAW99007.1"/>
    </source>
</evidence>
<evidence type="ECO:0000259" key="2">
    <source>
        <dbReference type="Pfam" id="PF13581"/>
    </source>
</evidence>